<dbReference type="InterPro" id="IPR016650">
    <property type="entry name" value="eIF3e"/>
</dbReference>
<keyword evidence="1" id="KW-0963">Cytoplasm</keyword>
<keyword evidence="2 5" id="KW-0396">Initiation factor</keyword>
<dbReference type="SUPFAM" id="SSF46785">
    <property type="entry name" value="Winged helix' DNA-binding domain"/>
    <property type="match status" value="1"/>
</dbReference>
<protein>
    <submittedName>
        <fullName evidence="5">Translation initiation factor eIF-3 subunit 6</fullName>
    </submittedName>
</protein>
<evidence type="ECO:0000256" key="1">
    <source>
        <dbReference type="ARBA" id="ARBA00022490"/>
    </source>
</evidence>
<evidence type="ECO:0000259" key="4">
    <source>
        <dbReference type="PROSITE" id="PS50250"/>
    </source>
</evidence>
<dbReference type="EMBL" id="GBEZ01021656">
    <property type="protein sequence ID" value="JAC65109.1"/>
    <property type="molecule type" value="Transcribed_RNA"/>
</dbReference>
<evidence type="ECO:0000256" key="3">
    <source>
        <dbReference type="ARBA" id="ARBA00022917"/>
    </source>
</evidence>
<dbReference type="PANTHER" id="PTHR10317">
    <property type="entry name" value="EUKARYOTIC TRANSLATION INITIATION FACTOR 3 SUBUNIT E"/>
    <property type="match status" value="1"/>
</dbReference>
<dbReference type="InterPro" id="IPR000717">
    <property type="entry name" value="PCI_dom"/>
</dbReference>
<dbReference type="Pfam" id="PF21357">
    <property type="entry name" value="EIF3E_C"/>
    <property type="match status" value="1"/>
</dbReference>
<dbReference type="CDD" id="cd21378">
    <property type="entry name" value="eIF3E"/>
    <property type="match status" value="1"/>
</dbReference>
<feature type="domain" description="PCI" evidence="4">
    <location>
        <begin position="234"/>
        <end position="407"/>
    </location>
</feature>
<keyword evidence="3" id="KW-0648">Protein biosynthesis</keyword>
<dbReference type="PIRSF" id="PIRSF016255">
    <property type="entry name" value="eIF3e_su6"/>
    <property type="match status" value="1"/>
</dbReference>
<dbReference type="PROSITE" id="PS50250">
    <property type="entry name" value="PCI"/>
    <property type="match status" value="1"/>
</dbReference>
<accession>A0A061R326</accession>
<dbReference type="Pfam" id="PF01399">
    <property type="entry name" value="PCI"/>
    <property type="match status" value="1"/>
</dbReference>
<dbReference type="InterPro" id="IPR036390">
    <property type="entry name" value="WH_DNA-bd_sf"/>
</dbReference>
<evidence type="ECO:0000313" key="5">
    <source>
        <dbReference type="EMBL" id="JAC65109.1"/>
    </source>
</evidence>
<evidence type="ECO:0000256" key="2">
    <source>
        <dbReference type="ARBA" id="ARBA00022540"/>
    </source>
</evidence>
<dbReference type="Gene3D" id="1.25.40.570">
    <property type="match status" value="1"/>
</dbReference>
<dbReference type="Pfam" id="PF09440">
    <property type="entry name" value="eIF3_N"/>
    <property type="match status" value="1"/>
</dbReference>
<dbReference type="SMART" id="SM01186">
    <property type="entry name" value="eIF3_N"/>
    <property type="match status" value="1"/>
</dbReference>
<dbReference type="AlphaFoldDB" id="A0A061R326"/>
<dbReference type="GO" id="GO:0003743">
    <property type="term" value="F:translation initiation factor activity"/>
    <property type="evidence" value="ECO:0007669"/>
    <property type="project" value="UniProtKB-KW"/>
</dbReference>
<dbReference type="GO" id="GO:0005852">
    <property type="term" value="C:eukaryotic translation initiation factor 3 complex"/>
    <property type="evidence" value="ECO:0007669"/>
    <property type="project" value="InterPro"/>
</dbReference>
<sequence length="437" mass="50839">SWKHLPRRGNTCLVSMAKHDLTSRMGPYLDRHLVFPLLEFLQEKQMYPDEEVLKGKIALLQKTNMVDFAMDIHKSLYNTEEVPQVLKDRRQEVVARLKSLQVSTKSVVEFLSNPNLVKQLRSDKSFNLQFLQDEHSIGTEQIEALYHLAKFQFDCGNYSTASELLYHYRTLCTNPSRNISALWGKLAAEILLQNWDQATEDFNRLKEHIDMSSFESPVVQLVQRTWLMHWSLFIFFNQENGRSALCDLFFQELYLNALQTDAQHLLRYLAVAVVVNKRRRNVLKDLIKVIQQEEYEYSDPVTEFLSNLFVKYDFEGAQQSLLECETLLESDFFLAACKDDFVENARLFIFQEFCRIHQTIDLKMLAEKLNMDIESAELWTANLIRNARLNAKIDSQAGTVIMKQSYSSAYEQVIEKTKNLSTRSFMLASTLMGTAKV</sequence>
<dbReference type="SMART" id="SM00088">
    <property type="entry name" value="PINT"/>
    <property type="match status" value="1"/>
</dbReference>
<proteinExistence type="inferred from homology"/>
<dbReference type="InterPro" id="IPR019010">
    <property type="entry name" value="eIF3e_N"/>
</dbReference>
<feature type="non-terminal residue" evidence="5">
    <location>
        <position position="1"/>
    </location>
</feature>
<organism evidence="5">
    <name type="scientific">Tetraselmis sp. GSL018</name>
    <dbReference type="NCBI Taxonomy" id="582737"/>
    <lineage>
        <taxon>Eukaryota</taxon>
        <taxon>Viridiplantae</taxon>
        <taxon>Chlorophyta</taxon>
        <taxon>core chlorophytes</taxon>
        <taxon>Chlorodendrophyceae</taxon>
        <taxon>Chlorodendrales</taxon>
        <taxon>Chlorodendraceae</taxon>
        <taxon>Tetraselmis</taxon>
    </lineage>
</organism>
<name>A0A061R326_9CHLO</name>
<reference evidence="5" key="1">
    <citation type="submission" date="2014-05" db="EMBL/GenBank/DDBJ databases">
        <title>The transcriptome of the halophilic microalga Tetraselmis sp. GSL018 isolated from the Great Salt Lake, Utah.</title>
        <authorList>
            <person name="Jinkerson R.E."/>
            <person name="D'Adamo S."/>
            <person name="Posewitz M.C."/>
        </authorList>
    </citation>
    <scope>NUCLEOTIDE SEQUENCE</scope>
    <source>
        <strain evidence="5">GSL018</strain>
    </source>
</reference>
<dbReference type="HAMAP" id="MF_03004">
    <property type="entry name" value="eIF3e"/>
    <property type="match status" value="1"/>
</dbReference>
<gene>
    <name evidence="5" type="primary">EIF3S6</name>
    <name evidence="5" type="ORF">TSPGSL018_16777</name>
</gene>